<reference evidence="15" key="1">
    <citation type="submission" date="2021-04" db="EMBL/GenBank/DDBJ databases">
        <title>Phylogenetic analysis of Acidobacteriaceae.</title>
        <authorList>
            <person name="Qiu L."/>
            <person name="Zhang Q."/>
        </authorList>
    </citation>
    <scope>NUCLEOTIDE SEQUENCE</scope>
    <source>
        <strain evidence="15">DSM 25168</strain>
    </source>
</reference>
<evidence type="ECO:0000256" key="9">
    <source>
        <dbReference type="ARBA" id="ARBA00040743"/>
    </source>
</evidence>
<evidence type="ECO:0000256" key="8">
    <source>
        <dbReference type="ARBA" id="ARBA00038408"/>
    </source>
</evidence>
<feature type="region of interest" description="Disordered" evidence="12">
    <location>
        <begin position="321"/>
        <end position="348"/>
    </location>
</feature>
<comment type="subcellular location">
    <subcellularLocation>
        <location evidence="1">Cell inner membrane</location>
        <topology evidence="1">Single-pass type II membrane protein</topology>
        <orientation evidence="1">Periplasmic side</orientation>
    </subcellularLocation>
</comment>
<feature type="compositionally biased region" description="Basic and acidic residues" evidence="12">
    <location>
        <begin position="326"/>
        <end position="340"/>
    </location>
</feature>
<evidence type="ECO:0000259" key="14">
    <source>
        <dbReference type="PROSITE" id="PS50198"/>
    </source>
</evidence>
<keyword evidence="3" id="KW-0997">Cell inner membrane</keyword>
<evidence type="ECO:0000313" key="16">
    <source>
        <dbReference type="Proteomes" id="UP001059380"/>
    </source>
</evidence>
<dbReference type="Pfam" id="PF13624">
    <property type="entry name" value="SurA_N_3"/>
    <property type="match status" value="1"/>
</dbReference>
<dbReference type="PANTHER" id="PTHR47529:SF1">
    <property type="entry name" value="PERIPLASMIC CHAPERONE PPID"/>
    <property type="match status" value="1"/>
</dbReference>
<dbReference type="KEGG" id="orp:MOP44_13200"/>
<gene>
    <name evidence="15" type="ORF">MOP44_13200</name>
</gene>
<keyword evidence="4 13" id="KW-0812">Transmembrane</keyword>
<accession>A0A9J7BWK4</accession>
<keyword evidence="16" id="KW-1185">Reference proteome</keyword>
<dbReference type="InterPro" id="IPR027304">
    <property type="entry name" value="Trigger_fact/SurA_dom_sf"/>
</dbReference>
<evidence type="ECO:0000256" key="12">
    <source>
        <dbReference type="SAM" id="MobiDB-lite"/>
    </source>
</evidence>
<dbReference type="InterPro" id="IPR052029">
    <property type="entry name" value="PpiD_chaperone"/>
</dbReference>
<dbReference type="Proteomes" id="UP001059380">
    <property type="component" value="Chromosome"/>
</dbReference>
<dbReference type="Gene3D" id="1.10.4030.10">
    <property type="entry name" value="Porin chaperone SurA, peptide-binding domain"/>
    <property type="match status" value="1"/>
</dbReference>
<dbReference type="Pfam" id="PF13616">
    <property type="entry name" value="Rotamase_3"/>
    <property type="match status" value="1"/>
</dbReference>
<dbReference type="EMBL" id="CP093313">
    <property type="protein sequence ID" value="UWZ86873.1"/>
    <property type="molecule type" value="Genomic_DNA"/>
</dbReference>
<keyword evidence="11 15" id="KW-0413">Isomerase</keyword>
<evidence type="ECO:0000256" key="7">
    <source>
        <dbReference type="ARBA" id="ARBA00023186"/>
    </source>
</evidence>
<dbReference type="Pfam" id="PF13145">
    <property type="entry name" value="Rotamase_2"/>
    <property type="match status" value="1"/>
</dbReference>
<dbReference type="GO" id="GO:0003755">
    <property type="term" value="F:peptidyl-prolyl cis-trans isomerase activity"/>
    <property type="evidence" value="ECO:0007669"/>
    <property type="project" value="UniProtKB-KW"/>
</dbReference>
<dbReference type="InterPro" id="IPR000297">
    <property type="entry name" value="PPIase_PpiC"/>
</dbReference>
<dbReference type="GO" id="GO:0005886">
    <property type="term" value="C:plasma membrane"/>
    <property type="evidence" value="ECO:0007669"/>
    <property type="project" value="UniProtKB-SubCell"/>
</dbReference>
<dbReference type="PANTHER" id="PTHR47529">
    <property type="entry name" value="PEPTIDYL-PROLYL CIS-TRANS ISOMERASE D"/>
    <property type="match status" value="1"/>
</dbReference>
<dbReference type="RefSeq" id="WP_260796510.1">
    <property type="nucleotide sequence ID" value="NZ_CP093313.1"/>
</dbReference>
<feature type="domain" description="PpiC" evidence="14">
    <location>
        <begin position="282"/>
        <end position="383"/>
    </location>
</feature>
<keyword evidence="5 13" id="KW-1133">Transmembrane helix</keyword>
<comment type="similarity">
    <text evidence="8">Belongs to the PpiD chaperone family.</text>
</comment>
<evidence type="ECO:0000256" key="3">
    <source>
        <dbReference type="ARBA" id="ARBA00022519"/>
    </source>
</evidence>
<evidence type="ECO:0000256" key="1">
    <source>
        <dbReference type="ARBA" id="ARBA00004382"/>
    </source>
</evidence>
<evidence type="ECO:0000256" key="10">
    <source>
        <dbReference type="ARBA" id="ARBA00042775"/>
    </source>
</evidence>
<dbReference type="InterPro" id="IPR046357">
    <property type="entry name" value="PPIase_dom_sf"/>
</dbReference>
<evidence type="ECO:0000256" key="6">
    <source>
        <dbReference type="ARBA" id="ARBA00023136"/>
    </source>
</evidence>
<evidence type="ECO:0000256" key="4">
    <source>
        <dbReference type="ARBA" id="ARBA00022692"/>
    </source>
</evidence>
<proteinExistence type="inferred from homology"/>
<dbReference type="PROSITE" id="PS50198">
    <property type="entry name" value="PPIC_PPIASE_2"/>
    <property type="match status" value="1"/>
</dbReference>
<sequence>MIRFLQKDTKMAKAIYIVIIGAASIGMVVYLIPGLMNSAAATPDTYAEVFPHWYSKILRTGDTVSLQEVQRAARQQLQQYPQYADNPMILNFMTQQAGQRLVQQQILLTEADKLGVTATNDDVKKFLHTGMMGQTIFPNGNYIGDAAYTNLVNTRANMSVADFEDGIRRQIVIDRLMKLITASVSVGDQEVRDSYRKENTKIKFDYAVINGDDLRKTINPSDAELQAFFQKNQARYANAVPEQRTITYFAFTPNQLPGGIPQPSQQEIQSYYNQHQSEYQVPKQARSRHILIKVDAGADAKTDAAAKAKAEDIAKQLRNGGNWTELAKKNSDDPGSKDSGGELGFAQPGRMVPEFDKAIFNNKIGDIAVVKSQFGYHVVQVEERQDAHAQSLAEVTDTIKATLSRQSVSQAEDNYAKQLQQEAASKGLQATAAAHHLELTTTPPVAAGGTISTLPDGAELVSKAFQTNKGDKPQTATTGEGFAIFQVTDITKAHAPTFADWKSHVLDDFRNQQLPGLLNAKTQELANKAKAGDFAKAAKEEGATVKTSDLVGQSAQVPDFGAVGQLAPQLFEMKPGDVSGPINAGRTGVVAKIDDKVAPTDQDIQKSFDQAKEQMVDQRRNEAFSVFAANVADTYKKKNLIAYNAKAMQQQPDQGGQ</sequence>
<feature type="transmembrane region" description="Helical" evidence="13">
    <location>
        <begin position="12"/>
        <end position="32"/>
    </location>
</feature>
<evidence type="ECO:0000256" key="5">
    <source>
        <dbReference type="ARBA" id="ARBA00022989"/>
    </source>
</evidence>
<dbReference type="Gene3D" id="3.10.50.40">
    <property type="match status" value="2"/>
</dbReference>
<keyword evidence="2" id="KW-1003">Cell membrane</keyword>
<dbReference type="SUPFAM" id="SSF54534">
    <property type="entry name" value="FKBP-like"/>
    <property type="match status" value="1"/>
</dbReference>
<evidence type="ECO:0000256" key="2">
    <source>
        <dbReference type="ARBA" id="ARBA00022475"/>
    </source>
</evidence>
<organism evidence="15 16">
    <name type="scientific">Occallatibacter riparius</name>
    <dbReference type="NCBI Taxonomy" id="1002689"/>
    <lineage>
        <taxon>Bacteria</taxon>
        <taxon>Pseudomonadati</taxon>
        <taxon>Acidobacteriota</taxon>
        <taxon>Terriglobia</taxon>
        <taxon>Terriglobales</taxon>
        <taxon>Acidobacteriaceae</taxon>
        <taxon>Occallatibacter</taxon>
    </lineage>
</organism>
<protein>
    <recommendedName>
        <fullName evidence="9">Periplasmic chaperone PpiD</fullName>
    </recommendedName>
    <alternativeName>
        <fullName evidence="10">Periplasmic folding chaperone</fullName>
    </alternativeName>
</protein>
<evidence type="ECO:0000313" key="15">
    <source>
        <dbReference type="EMBL" id="UWZ86873.1"/>
    </source>
</evidence>
<name>A0A9J7BWK4_9BACT</name>
<evidence type="ECO:0000256" key="11">
    <source>
        <dbReference type="PROSITE-ProRule" id="PRU00278"/>
    </source>
</evidence>
<keyword evidence="6 13" id="KW-0472">Membrane</keyword>
<evidence type="ECO:0000256" key="13">
    <source>
        <dbReference type="SAM" id="Phobius"/>
    </source>
</evidence>
<keyword evidence="11" id="KW-0697">Rotamase</keyword>
<dbReference type="AlphaFoldDB" id="A0A9J7BWK4"/>
<keyword evidence="7" id="KW-0143">Chaperone</keyword>
<dbReference type="SUPFAM" id="SSF109998">
    <property type="entry name" value="Triger factor/SurA peptide-binding domain-like"/>
    <property type="match status" value="2"/>
</dbReference>